<proteinExistence type="predicted"/>
<accession>A0A0C2Y6N0</accession>
<feature type="non-terminal residue" evidence="2">
    <location>
        <position position="144"/>
    </location>
</feature>
<dbReference type="Pfam" id="PF00651">
    <property type="entry name" value="BTB"/>
    <property type="match status" value="1"/>
</dbReference>
<evidence type="ECO:0000259" key="1">
    <source>
        <dbReference type="Pfam" id="PF00651"/>
    </source>
</evidence>
<organism evidence="2 3">
    <name type="scientific">Hebeloma cylindrosporum</name>
    <dbReference type="NCBI Taxonomy" id="76867"/>
    <lineage>
        <taxon>Eukaryota</taxon>
        <taxon>Fungi</taxon>
        <taxon>Dikarya</taxon>
        <taxon>Basidiomycota</taxon>
        <taxon>Agaricomycotina</taxon>
        <taxon>Agaricomycetes</taxon>
        <taxon>Agaricomycetidae</taxon>
        <taxon>Agaricales</taxon>
        <taxon>Agaricineae</taxon>
        <taxon>Hymenogastraceae</taxon>
        <taxon>Hebeloma</taxon>
    </lineage>
</organism>
<dbReference type="HOGENOM" id="CLU_075133_3_1_1"/>
<dbReference type="Proteomes" id="UP000053424">
    <property type="component" value="Unassembled WGS sequence"/>
</dbReference>
<dbReference type="OrthoDB" id="3184970at2759"/>
<reference evidence="3" key="2">
    <citation type="submission" date="2015-01" db="EMBL/GenBank/DDBJ databases">
        <title>Evolutionary Origins and Diversification of the Mycorrhizal Mutualists.</title>
        <authorList>
            <consortium name="DOE Joint Genome Institute"/>
            <consortium name="Mycorrhizal Genomics Consortium"/>
            <person name="Kohler A."/>
            <person name="Kuo A."/>
            <person name="Nagy L.G."/>
            <person name="Floudas D."/>
            <person name="Copeland A."/>
            <person name="Barry K.W."/>
            <person name="Cichocki N."/>
            <person name="Veneault-Fourrey C."/>
            <person name="LaButti K."/>
            <person name="Lindquist E.A."/>
            <person name="Lipzen A."/>
            <person name="Lundell T."/>
            <person name="Morin E."/>
            <person name="Murat C."/>
            <person name="Riley R."/>
            <person name="Ohm R."/>
            <person name="Sun H."/>
            <person name="Tunlid A."/>
            <person name="Henrissat B."/>
            <person name="Grigoriev I.V."/>
            <person name="Hibbett D.S."/>
            <person name="Martin F."/>
        </authorList>
    </citation>
    <scope>NUCLEOTIDE SEQUENCE [LARGE SCALE GENOMIC DNA]</scope>
    <source>
        <strain evidence="3">h7</strain>
    </source>
</reference>
<keyword evidence="3" id="KW-1185">Reference proteome</keyword>
<evidence type="ECO:0000313" key="3">
    <source>
        <dbReference type="Proteomes" id="UP000053424"/>
    </source>
</evidence>
<dbReference type="AlphaFoldDB" id="A0A0C2Y6N0"/>
<dbReference type="InterPro" id="IPR000210">
    <property type="entry name" value="BTB/POZ_dom"/>
</dbReference>
<feature type="non-terminal residue" evidence="2">
    <location>
        <position position="1"/>
    </location>
</feature>
<gene>
    <name evidence="2" type="ORF">M413DRAFT_52678</name>
</gene>
<evidence type="ECO:0000313" key="2">
    <source>
        <dbReference type="EMBL" id="KIM36682.1"/>
    </source>
</evidence>
<dbReference type="SUPFAM" id="SSF54695">
    <property type="entry name" value="POZ domain"/>
    <property type="match status" value="1"/>
</dbReference>
<reference evidence="2 3" key="1">
    <citation type="submission" date="2014-04" db="EMBL/GenBank/DDBJ databases">
        <authorList>
            <consortium name="DOE Joint Genome Institute"/>
            <person name="Kuo A."/>
            <person name="Gay G."/>
            <person name="Dore J."/>
            <person name="Kohler A."/>
            <person name="Nagy L.G."/>
            <person name="Floudas D."/>
            <person name="Copeland A."/>
            <person name="Barry K.W."/>
            <person name="Cichocki N."/>
            <person name="Veneault-Fourrey C."/>
            <person name="LaButti K."/>
            <person name="Lindquist E.A."/>
            <person name="Lipzen A."/>
            <person name="Lundell T."/>
            <person name="Morin E."/>
            <person name="Murat C."/>
            <person name="Sun H."/>
            <person name="Tunlid A."/>
            <person name="Henrissat B."/>
            <person name="Grigoriev I.V."/>
            <person name="Hibbett D.S."/>
            <person name="Martin F."/>
            <person name="Nordberg H.P."/>
            <person name="Cantor M.N."/>
            <person name="Hua S.X."/>
        </authorList>
    </citation>
    <scope>NUCLEOTIDE SEQUENCE [LARGE SCALE GENOMIC DNA]</scope>
    <source>
        <strain evidence="3">h7</strain>
    </source>
</reference>
<dbReference type="InterPro" id="IPR011333">
    <property type="entry name" value="SKP1/BTB/POZ_sf"/>
</dbReference>
<feature type="domain" description="BTB" evidence="1">
    <location>
        <begin position="17"/>
        <end position="112"/>
    </location>
</feature>
<dbReference type="EMBL" id="KN831803">
    <property type="protein sequence ID" value="KIM36682.1"/>
    <property type="molecule type" value="Genomic_DNA"/>
</dbReference>
<dbReference type="Gene3D" id="3.30.710.10">
    <property type="entry name" value="Potassium Channel Kv1.1, Chain A"/>
    <property type="match status" value="1"/>
</dbReference>
<dbReference type="STRING" id="686832.A0A0C2Y6N0"/>
<name>A0A0C2Y6N0_HEBCY</name>
<sequence length="144" mass="15831">PTDEVPMESNLVCAADSDLTFLSNDNVLFKVHRRNLEILSEGFAAPAMVSGEGEIVQMAEAAAVLELLFQYLYPQRHPNLNLVEFEILNGLAEAAEKYQVYPTLETCKASMQAAIPHHPVEVLEYATKQGYPDLIQEAGPLAVS</sequence>
<protein>
    <recommendedName>
        <fullName evidence="1">BTB domain-containing protein</fullName>
    </recommendedName>
</protein>